<reference evidence="4" key="1">
    <citation type="journal article" date="2014" name="Int. J. Syst. Evol. Microbiol.">
        <title>Complete genome sequence of Corynebacterium casei LMG S-19264T (=DSM 44701T), isolated from a smear-ripened cheese.</title>
        <authorList>
            <consortium name="US DOE Joint Genome Institute (JGI-PGF)"/>
            <person name="Walter F."/>
            <person name="Albersmeier A."/>
            <person name="Kalinowski J."/>
            <person name="Ruckert C."/>
        </authorList>
    </citation>
    <scope>NUCLEOTIDE SEQUENCE</scope>
    <source>
        <strain evidence="4">CGMCC 1.15966</strain>
    </source>
</reference>
<dbReference type="AlphaFoldDB" id="A0A8H9FWU7"/>
<comment type="cofactor">
    <cofactor evidence="1">
        <name>Ca(2+)</name>
        <dbReference type="ChEBI" id="CHEBI:29108"/>
    </cofactor>
</comment>
<dbReference type="EMBL" id="BMKM01000001">
    <property type="protein sequence ID" value="GGE06865.1"/>
    <property type="molecule type" value="Genomic_DNA"/>
</dbReference>
<dbReference type="RefSeq" id="WP_182498110.1">
    <property type="nucleotide sequence ID" value="NZ_BMKM01000001.1"/>
</dbReference>
<dbReference type="Proteomes" id="UP000614460">
    <property type="component" value="Unassembled WGS sequence"/>
</dbReference>
<evidence type="ECO:0000256" key="3">
    <source>
        <dbReference type="ARBA" id="ARBA00022837"/>
    </source>
</evidence>
<gene>
    <name evidence="4" type="ORF">GCM10011516_00720</name>
</gene>
<name>A0A8H9FWU7_9SPHI</name>
<organism evidence="4 5">
    <name type="scientific">Sphingobacterium cellulitidis</name>
    <dbReference type="NCBI Taxonomy" id="1768011"/>
    <lineage>
        <taxon>Bacteria</taxon>
        <taxon>Pseudomonadati</taxon>
        <taxon>Bacteroidota</taxon>
        <taxon>Sphingobacteriia</taxon>
        <taxon>Sphingobacteriales</taxon>
        <taxon>Sphingobacteriaceae</taxon>
        <taxon>Sphingobacterium</taxon>
    </lineage>
</organism>
<dbReference type="InterPro" id="IPR027839">
    <property type="entry name" value="DUF4432"/>
</dbReference>
<keyword evidence="5" id="KW-1185">Reference proteome</keyword>
<evidence type="ECO:0000256" key="1">
    <source>
        <dbReference type="ARBA" id="ARBA00001913"/>
    </source>
</evidence>
<protein>
    <submittedName>
        <fullName evidence="4">DUF4432 domain-containing protein</fullName>
    </submittedName>
</protein>
<comment type="caution">
    <text evidence="4">The sequence shown here is derived from an EMBL/GenBank/DDBJ whole genome shotgun (WGS) entry which is preliminary data.</text>
</comment>
<dbReference type="InterPro" id="IPR014718">
    <property type="entry name" value="GH-type_carb-bd"/>
</dbReference>
<dbReference type="Pfam" id="PF14486">
    <property type="entry name" value="DUF4432"/>
    <property type="match status" value="1"/>
</dbReference>
<reference evidence="4" key="2">
    <citation type="submission" date="2020-09" db="EMBL/GenBank/DDBJ databases">
        <authorList>
            <person name="Sun Q."/>
            <person name="Zhou Y."/>
        </authorList>
    </citation>
    <scope>NUCLEOTIDE SEQUENCE</scope>
    <source>
        <strain evidence="4">CGMCC 1.15966</strain>
    </source>
</reference>
<dbReference type="Gene3D" id="2.70.98.10">
    <property type="match status" value="1"/>
</dbReference>
<proteinExistence type="predicted"/>
<sequence length="357" mass="39765">MENSNQDWLNKVSHVAQVGGIETSILDNGRGKGTRIAWINTGAGLRFKVVIDRGLDIADASFNQFNLSWLSRLGVTAPQPFSDKGIDWLRTFGGGLLTTCGITHVGGPESDEYGERGLHDQFSNSPAELISVKQPDIANGDFEMSITGKIFQGHPLGDNIEIKRTIRCVLGHPTIYLDDEIQNVGNINSSHMILYHFNFGWPFIDAGTKLLWKGAWKSRETGDANKIFKEGQDFRTCQEPREDHSGSGEEAALIDVDADASGKVDCGIYNEKLGFALKISFNKEQLPWLTNWQHWGKGEYVTGMEPGSHPPLGQKLMRERGELIQLKPGEKRKYNLEISILNNSTSINEFVNKYINL</sequence>
<dbReference type="GO" id="GO:0030246">
    <property type="term" value="F:carbohydrate binding"/>
    <property type="evidence" value="ECO:0007669"/>
    <property type="project" value="InterPro"/>
</dbReference>
<accession>A0A8H9FWU7</accession>
<evidence type="ECO:0000313" key="5">
    <source>
        <dbReference type="Proteomes" id="UP000614460"/>
    </source>
</evidence>
<evidence type="ECO:0000256" key="2">
    <source>
        <dbReference type="ARBA" id="ARBA00011245"/>
    </source>
</evidence>
<evidence type="ECO:0000313" key="4">
    <source>
        <dbReference type="EMBL" id="GGE06865.1"/>
    </source>
</evidence>
<comment type="subunit">
    <text evidence="2">Monomer.</text>
</comment>
<dbReference type="CDD" id="cd09023">
    <property type="entry name" value="Aldose_epim_Ec_c4013"/>
    <property type="match status" value="1"/>
</dbReference>
<keyword evidence="3" id="KW-0106">Calcium</keyword>